<sequence>MAVSFKWPWLGVAIPCLLIASIGYGSHFFVFRKHFSVEKQMGFQLALSMIWLSYYLAIKKSPGSPPQNFKPVKGEWRRWCKKCRGYKPERTHHCKTCRTCVLKMDHHCPWTYNCVGFGNYAHFIRFLVWVDVTTFFVMCELFKRGLQFYHDRAMPAYLYDIKELTAVMVFLLLDFLVLFTVGILTIRCLYNIATGYTQIESWERERIDSQIQNGRIWKQISKNYEQLHGKKMPKLVSWNASWMAREAEASREVERDDDEPEVDSNFCIDDIIFPYDVSFFGNMTATLGPFHTWMLPWGGPTSNGLHFKKNEYVDDDQLGLPWPADGGHQEKPEEDIMHEITTRSGKVFRRKWKKDPRENLSRKEWFNDFGETLNDFGVDVEAEDEENDELIR</sequence>
<proteinExistence type="inferred from homology"/>
<dbReference type="InterPro" id="IPR039859">
    <property type="entry name" value="PFA4/ZDH16/20/ERF2-like"/>
</dbReference>
<dbReference type="GeneID" id="30149953"/>
<comment type="catalytic activity">
    <reaction evidence="10 11 12">
        <text>L-cysteinyl-[protein] + hexadecanoyl-CoA = S-hexadecanoyl-L-cysteinyl-[protein] + CoA</text>
        <dbReference type="Rhea" id="RHEA:36683"/>
        <dbReference type="Rhea" id="RHEA-COMP:10131"/>
        <dbReference type="Rhea" id="RHEA-COMP:11032"/>
        <dbReference type="ChEBI" id="CHEBI:29950"/>
        <dbReference type="ChEBI" id="CHEBI:57287"/>
        <dbReference type="ChEBI" id="CHEBI:57379"/>
        <dbReference type="ChEBI" id="CHEBI:74151"/>
        <dbReference type="EC" id="2.3.1.225"/>
    </reaction>
</comment>
<keyword evidence="5 11" id="KW-1133">Transmembrane helix</keyword>
<dbReference type="OrthoDB" id="331948at2759"/>
<dbReference type="RefSeq" id="XP_018987963.1">
    <property type="nucleotide sequence ID" value="XM_019132100.1"/>
</dbReference>
<feature type="transmembrane region" description="Helical" evidence="11 12">
    <location>
        <begin position="42"/>
        <end position="58"/>
    </location>
</feature>
<evidence type="ECO:0000313" key="15">
    <source>
        <dbReference type="Proteomes" id="UP000094336"/>
    </source>
</evidence>
<evidence type="ECO:0000256" key="12">
    <source>
        <dbReference type="RuleBase" id="RU079119"/>
    </source>
</evidence>
<organism evidence="14 15">
    <name type="scientific">Babjeviella inositovora NRRL Y-12698</name>
    <dbReference type="NCBI Taxonomy" id="984486"/>
    <lineage>
        <taxon>Eukaryota</taxon>
        <taxon>Fungi</taxon>
        <taxon>Dikarya</taxon>
        <taxon>Ascomycota</taxon>
        <taxon>Saccharomycotina</taxon>
        <taxon>Pichiomycetes</taxon>
        <taxon>Serinales incertae sedis</taxon>
        <taxon>Babjeviella</taxon>
    </lineage>
</organism>
<comment type="similarity">
    <text evidence="11">Belongs to the DHHC palmitoyltransferase family. PFA4 subfamily.</text>
</comment>
<evidence type="ECO:0000256" key="7">
    <source>
        <dbReference type="ARBA" id="ARBA00023139"/>
    </source>
</evidence>
<feature type="active site" description="S-palmitoyl cysteine intermediate" evidence="11">
    <location>
        <position position="108"/>
    </location>
</feature>
<evidence type="ECO:0000259" key="13">
    <source>
        <dbReference type="Pfam" id="PF01529"/>
    </source>
</evidence>
<protein>
    <recommendedName>
        <fullName evidence="11">Palmitoyltransferase PFA4</fullName>
        <ecNumber evidence="11">2.3.1.225</ecNumber>
    </recommendedName>
    <alternativeName>
        <fullName evidence="11">Protein S-acyltransferase</fullName>
        <shortName evidence="11">PAT</shortName>
    </alternativeName>
    <alternativeName>
        <fullName evidence="11">Protein fatty acyltransferase 4</fullName>
    </alternativeName>
</protein>
<accession>A0A1E3QYB8</accession>
<evidence type="ECO:0000256" key="2">
    <source>
        <dbReference type="ARBA" id="ARBA00022679"/>
    </source>
</evidence>
<evidence type="ECO:0000256" key="3">
    <source>
        <dbReference type="ARBA" id="ARBA00022692"/>
    </source>
</evidence>
<evidence type="ECO:0000313" key="14">
    <source>
        <dbReference type="EMBL" id="ODQ82635.1"/>
    </source>
</evidence>
<feature type="transmembrane region" description="Helical" evidence="11 12">
    <location>
        <begin position="164"/>
        <end position="186"/>
    </location>
</feature>
<gene>
    <name evidence="11" type="primary">PFA4</name>
    <name evidence="14" type="ORF">BABINDRAFT_43579</name>
</gene>
<feature type="transmembrane region" description="Helical" evidence="11 12">
    <location>
        <begin position="12"/>
        <end position="30"/>
    </location>
</feature>
<keyword evidence="4 11" id="KW-0256">Endoplasmic reticulum</keyword>
<dbReference type="STRING" id="984486.A0A1E3QYB8"/>
<dbReference type="InterPro" id="IPR001594">
    <property type="entry name" value="Palmitoyltrfase_DHHC"/>
</dbReference>
<evidence type="ECO:0000256" key="8">
    <source>
        <dbReference type="ARBA" id="ARBA00023288"/>
    </source>
</evidence>
<dbReference type="HAMAP" id="MF_03199">
    <property type="entry name" value="DHHC_PAT_PFA4"/>
    <property type="match status" value="1"/>
</dbReference>
<comment type="function">
    <text evidence="11">Mediates the reversible addition of palmitate to target proteins, thereby regulating their membrane association and biological function.</text>
</comment>
<keyword evidence="6 11" id="KW-0472">Membrane</keyword>
<dbReference type="PROSITE" id="PS50216">
    <property type="entry name" value="DHHC"/>
    <property type="match status" value="1"/>
</dbReference>
<evidence type="ECO:0000256" key="11">
    <source>
        <dbReference type="HAMAP-Rule" id="MF_03199"/>
    </source>
</evidence>
<comment type="domain">
    <text evidence="11 12">The DHHC domain is required for palmitoyltransferase activity.</text>
</comment>
<evidence type="ECO:0000256" key="9">
    <source>
        <dbReference type="ARBA" id="ARBA00023315"/>
    </source>
</evidence>
<comment type="subcellular location">
    <subcellularLocation>
        <location evidence="11">Endoplasmic reticulum membrane</location>
        <topology evidence="11">Multi-pass membrane protein</topology>
    </subcellularLocation>
    <subcellularLocation>
        <location evidence="1">Membrane</location>
        <topology evidence="1">Multi-pass membrane protein</topology>
    </subcellularLocation>
</comment>
<evidence type="ECO:0000256" key="5">
    <source>
        <dbReference type="ARBA" id="ARBA00022989"/>
    </source>
</evidence>
<keyword evidence="3 11" id="KW-0812">Transmembrane</keyword>
<dbReference type="InterPro" id="IPR033682">
    <property type="entry name" value="PFA4"/>
</dbReference>
<comment type="caution">
    <text evidence="11">Lacks conserved residue(s) required for the propagation of feature annotation.</text>
</comment>
<dbReference type="Pfam" id="PF01529">
    <property type="entry name" value="DHHC"/>
    <property type="match status" value="1"/>
</dbReference>
<reference evidence="15" key="1">
    <citation type="submission" date="2016-05" db="EMBL/GenBank/DDBJ databases">
        <title>Comparative genomics of biotechnologically important yeasts.</title>
        <authorList>
            <consortium name="DOE Joint Genome Institute"/>
            <person name="Riley R."/>
            <person name="Haridas S."/>
            <person name="Wolfe K.H."/>
            <person name="Lopes M.R."/>
            <person name="Hittinger C.T."/>
            <person name="Goker M."/>
            <person name="Salamov A."/>
            <person name="Wisecaver J."/>
            <person name="Long T.M."/>
            <person name="Aerts A.L."/>
            <person name="Barry K."/>
            <person name="Choi C."/>
            <person name="Clum A."/>
            <person name="Coughlan A.Y."/>
            <person name="Deshpande S."/>
            <person name="Douglass A.P."/>
            <person name="Hanson S.J."/>
            <person name="Klenk H.-P."/>
            <person name="Labutti K."/>
            <person name="Lapidus A."/>
            <person name="Lindquist E."/>
            <person name="Lipzen A."/>
            <person name="Meier-Kolthoff J.P."/>
            <person name="Ohm R.A."/>
            <person name="Otillar R.P."/>
            <person name="Pangilinan J."/>
            <person name="Peng Y."/>
            <person name="Rokas A."/>
            <person name="Rosa C.A."/>
            <person name="Scheuner C."/>
            <person name="Sibirny A.A."/>
            <person name="Slot J.C."/>
            <person name="Stielow J.B."/>
            <person name="Sun H."/>
            <person name="Kurtzman C.P."/>
            <person name="Blackwell M."/>
            <person name="Grigoriev I.V."/>
            <person name="Jeffries T.W."/>
        </authorList>
    </citation>
    <scope>NUCLEOTIDE SEQUENCE [LARGE SCALE GENOMIC DNA]</scope>
    <source>
        <strain evidence="15">NRRL Y-12698</strain>
    </source>
</reference>
<dbReference type="AlphaFoldDB" id="A0A1E3QYB8"/>
<feature type="domain" description="Palmitoyltransferase DHHC" evidence="13">
    <location>
        <begin position="77"/>
        <end position="204"/>
    </location>
</feature>
<keyword evidence="15" id="KW-1185">Reference proteome</keyword>
<keyword evidence="7 11" id="KW-0564">Palmitate</keyword>
<dbReference type="PANTHER" id="PTHR12246">
    <property type="entry name" value="PALMITOYLTRANSFERASE ZDHHC16"/>
    <property type="match status" value="1"/>
</dbReference>
<evidence type="ECO:0000256" key="1">
    <source>
        <dbReference type="ARBA" id="ARBA00004141"/>
    </source>
</evidence>
<evidence type="ECO:0000256" key="10">
    <source>
        <dbReference type="ARBA" id="ARBA00048048"/>
    </source>
</evidence>
<dbReference type="GO" id="GO:0019706">
    <property type="term" value="F:protein-cysteine S-palmitoyltransferase activity"/>
    <property type="evidence" value="ECO:0007669"/>
    <property type="project" value="UniProtKB-UniRule"/>
</dbReference>
<evidence type="ECO:0000256" key="4">
    <source>
        <dbReference type="ARBA" id="ARBA00022824"/>
    </source>
</evidence>
<dbReference type="GO" id="GO:0005789">
    <property type="term" value="C:endoplasmic reticulum membrane"/>
    <property type="evidence" value="ECO:0007669"/>
    <property type="project" value="UniProtKB-SubCell"/>
</dbReference>
<dbReference type="Proteomes" id="UP000094336">
    <property type="component" value="Unassembled WGS sequence"/>
</dbReference>
<keyword evidence="8 11" id="KW-0449">Lipoprotein</keyword>
<dbReference type="EC" id="2.3.1.225" evidence="11"/>
<keyword evidence="2 11" id="KW-0808">Transferase</keyword>
<name>A0A1E3QYB8_9ASCO</name>
<keyword evidence="9 11" id="KW-0012">Acyltransferase</keyword>
<dbReference type="EMBL" id="KV454426">
    <property type="protein sequence ID" value="ODQ82635.1"/>
    <property type="molecule type" value="Genomic_DNA"/>
</dbReference>
<evidence type="ECO:0000256" key="6">
    <source>
        <dbReference type="ARBA" id="ARBA00023136"/>
    </source>
</evidence>